<evidence type="ECO:0000256" key="5">
    <source>
        <dbReference type="ARBA" id="ARBA00011271"/>
    </source>
</evidence>
<keyword evidence="7 10" id="KW-0028">Amino-acid biosynthesis</keyword>
<dbReference type="Pfam" id="PF00694">
    <property type="entry name" value="Aconitase_C"/>
    <property type="match status" value="1"/>
</dbReference>
<dbReference type="RefSeq" id="WP_102951575.1">
    <property type="nucleotide sequence ID" value="NZ_CP024847.1"/>
</dbReference>
<evidence type="ECO:0000256" key="2">
    <source>
        <dbReference type="ARBA" id="ARBA00002695"/>
    </source>
</evidence>
<dbReference type="InterPro" id="IPR050075">
    <property type="entry name" value="LeuD"/>
</dbReference>
<dbReference type="InterPro" id="IPR004431">
    <property type="entry name" value="3-IsopropMal_deHydase_ssu"/>
</dbReference>
<dbReference type="Gene3D" id="3.20.19.10">
    <property type="entry name" value="Aconitase, domain 4"/>
    <property type="match status" value="1"/>
</dbReference>
<evidence type="ECO:0000256" key="10">
    <source>
        <dbReference type="HAMAP-Rule" id="MF_01031"/>
    </source>
</evidence>
<dbReference type="GO" id="GO:0003861">
    <property type="term" value="F:3-isopropylmalate dehydratase activity"/>
    <property type="evidence" value="ECO:0007669"/>
    <property type="project" value="UniProtKB-UniRule"/>
</dbReference>
<feature type="domain" description="Aconitase A/isopropylmalate dehydratase small subunit swivel" evidence="11">
    <location>
        <begin position="1"/>
        <end position="117"/>
    </location>
</feature>
<keyword evidence="6 10" id="KW-0432">Leucine biosynthesis</keyword>
<keyword evidence="8 10" id="KW-0456">Lyase</keyword>
<evidence type="ECO:0000256" key="7">
    <source>
        <dbReference type="ARBA" id="ARBA00022605"/>
    </source>
</evidence>
<proteinExistence type="inferred from homology"/>
<dbReference type="InterPro" id="IPR000573">
    <property type="entry name" value="AconitaseA/IPMdHydase_ssu_swvl"/>
</dbReference>
<dbReference type="CDD" id="cd01577">
    <property type="entry name" value="IPMI_Swivel"/>
    <property type="match status" value="1"/>
</dbReference>
<gene>
    <name evidence="10 12" type="primary">leuD</name>
    <name evidence="12" type="ORF">CUN60_08215</name>
</gene>
<organism evidence="12 13">
    <name type="scientific">Aquella oligotrophica</name>
    <dbReference type="NCBI Taxonomy" id="2067065"/>
    <lineage>
        <taxon>Bacteria</taxon>
        <taxon>Pseudomonadati</taxon>
        <taxon>Pseudomonadota</taxon>
        <taxon>Betaproteobacteria</taxon>
        <taxon>Neisseriales</taxon>
        <taxon>Neisseriaceae</taxon>
        <taxon>Aquella</taxon>
    </lineage>
</organism>
<name>A0A2I7N759_9NEIS</name>
<comment type="function">
    <text evidence="2 10">Catalyzes the isomerization between 2-isopropylmalate and 3-isopropylmalate, via the formation of 2-isopropylmaleate.</text>
</comment>
<dbReference type="PANTHER" id="PTHR43345:SF5">
    <property type="entry name" value="3-ISOPROPYLMALATE DEHYDRATASE SMALL SUBUNIT"/>
    <property type="match status" value="1"/>
</dbReference>
<comment type="pathway">
    <text evidence="3 10">Amino-acid biosynthesis; L-leucine biosynthesis; L-leucine from 3-methyl-2-oxobutanoate: step 2/4.</text>
</comment>
<dbReference type="KEGG" id="nba:CUN60_08215"/>
<dbReference type="EMBL" id="CP024847">
    <property type="protein sequence ID" value="AUR52279.1"/>
    <property type="molecule type" value="Genomic_DNA"/>
</dbReference>
<accession>A0A2I7N759</accession>
<dbReference type="FunFam" id="3.20.19.10:FF:000003">
    <property type="entry name" value="3-isopropylmalate dehydratase small subunit"/>
    <property type="match status" value="1"/>
</dbReference>
<dbReference type="SUPFAM" id="SSF52016">
    <property type="entry name" value="LeuD/IlvD-like"/>
    <property type="match status" value="1"/>
</dbReference>
<evidence type="ECO:0000256" key="4">
    <source>
        <dbReference type="ARBA" id="ARBA00009845"/>
    </source>
</evidence>
<evidence type="ECO:0000313" key="12">
    <source>
        <dbReference type="EMBL" id="AUR52279.1"/>
    </source>
</evidence>
<evidence type="ECO:0000256" key="8">
    <source>
        <dbReference type="ARBA" id="ARBA00023239"/>
    </source>
</evidence>
<dbReference type="InterPro" id="IPR015928">
    <property type="entry name" value="Aconitase/3IPM_dehydase_swvl"/>
</dbReference>
<evidence type="ECO:0000259" key="11">
    <source>
        <dbReference type="Pfam" id="PF00694"/>
    </source>
</evidence>
<dbReference type="OrthoDB" id="9777465at2"/>
<dbReference type="PANTHER" id="PTHR43345">
    <property type="entry name" value="3-ISOPROPYLMALATE DEHYDRATASE SMALL SUBUNIT 2-RELATED-RELATED"/>
    <property type="match status" value="1"/>
</dbReference>
<dbReference type="GO" id="GO:0009098">
    <property type="term" value="P:L-leucine biosynthetic process"/>
    <property type="evidence" value="ECO:0007669"/>
    <property type="project" value="UniProtKB-UniRule"/>
</dbReference>
<sequence length="191" mass="21471">MKKFTTLNSHIIPLAIDNVDTDMIIPAQHLKSVSKEGYGENVFSALRSMYPDFVLNKPQYNTGKILVSKENFGCGSSREHAVWAIQQYGIETVICNSFSDIFFNNSAKNGLLLITQPLEVINEMLAIAEQDSTAVMTVDLPNQSISYNGKGYHFDYDGFRKHCLINGLDDLDYLMSHASEINKYEEHHGKA</sequence>
<dbReference type="HAMAP" id="MF_01031">
    <property type="entry name" value="LeuD_type1"/>
    <property type="match status" value="1"/>
</dbReference>
<evidence type="ECO:0000256" key="9">
    <source>
        <dbReference type="ARBA" id="ARBA00023304"/>
    </source>
</evidence>
<dbReference type="GO" id="GO:0009316">
    <property type="term" value="C:3-isopropylmalate dehydratase complex"/>
    <property type="evidence" value="ECO:0007669"/>
    <property type="project" value="InterPro"/>
</dbReference>
<keyword evidence="13" id="KW-1185">Reference proteome</keyword>
<dbReference type="AlphaFoldDB" id="A0A2I7N759"/>
<comment type="similarity">
    <text evidence="4 10">Belongs to the LeuD family. LeuD type 1 subfamily.</text>
</comment>
<comment type="subunit">
    <text evidence="5 10">Heterodimer of LeuC and LeuD.</text>
</comment>
<dbReference type="InterPro" id="IPR033940">
    <property type="entry name" value="IPMI_Swivel"/>
</dbReference>
<comment type="catalytic activity">
    <reaction evidence="1 10">
        <text>(2R,3S)-3-isopropylmalate = (2S)-2-isopropylmalate</text>
        <dbReference type="Rhea" id="RHEA:32287"/>
        <dbReference type="ChEBI" id="CHEBI:1178"/>
        <dbReference type="ChEBI" id="CHEBI:35121"/>
        <dbReference type="EC" id="4.2.1.33"/>
    </reaction>
</comment>
<dbReference type="Proteomes" id="UP000236655">
    <property type="component" value="Chromosome"/>
</dbReference>
<evidence type="ECO:0000256" key="3">
    <source>
        <dbReference type="ARBA" id="ARBA00004729"/>
    </source>
</evidence>
<reference evidence="13" key="1">
    <citation type="submission" date="2017-11" db="EMBL/GenBank/DDBJ databases">
        <authorList>
            <person name="Chan K.G."/>
            <person name="Lee L.S."/>
        </authorList>
    </citation>
    <scope>NUCLEOTIDE SEQUENCE [LARGE SCALE GENOMIC DNA]</scope>
    <source>
        <strain evidence="13">DSM 100970</strain>
    </source>
</reference>
<evidence type="ECO:0000256" key="6">
    <source>
        <dbReference type="ARBA" id="ARBA00022430"/>
    </source>
</evidence>
<evidence type="ECO:0000256" key="1">
    <source>
        <dbReference type="ARBA" id="ARBA00000491"/>
    </source>
</evidence>
<protein>
    <recommendedName>
        <fullName evidence="10">3-isopropylmalate dehydratase small subunit</fullName>
        <ecNumber evidence="10">4.2.1.33</ecNumber>
    </recommendedName>
    <alternativeName>
        <fullName evidence="10">Alpha-IPM isomerase</fullName>
        <shortName evidence="10">IPMI</shortName>
    </alternativeName>
    <alternativeName>
        <fullName evidence="10">Isopropylmalate isomerase</fullName>
    </alternativeName>
</protein>
<dbReference type="UniPathway" id="UPA00048">
    <property type="reaction ID" value="UER00071"/>
</dbReference>
<keyword evidence="9 10" id="KW-0100">Branched-chain amino acid biosynthesis</keyword>
<dbReference type="NCBIfam" id="NF002458">
    <property type="entry name" value="PRK01641.1"/>
    <property type="match status" value="1"/>
</dbReference>
<dbReference type="NCBIfam" id="TIGR00171">
    <property type="entry name" value="leuD"/>
    <property type="match status" value="1"/>
</dbReference>
<dbReference type="EC" id="4.2.1.33" evidence="10"/>
<evidence type="ECO:0000313" key="13">
    <source>
        <dbReference type="Proteomes" id="UP000236655"/>
    </source>
</evidence>